<accession>A0A939EGS3</accession>
<dbReference type="GO" id="GO:0005856">
    <property type="term" value="C:cytoskeleton"/>
    <property type="evidence" value="ECO:0007669"/>
    <property type="project" value="TreeGrafter"/>
</dbReference>
<dbReference type="EMBL" id="JAEKJZ010000004">
    <property type="protein sequence ID" value="MBN9672456.1"/>
    <property type="molecule type" value="Genomic_DNA"/>
</dbReference>
<dbReference type="Proteomes" id="UP000664096">
    <property type="component" value="Unassembled WGS sequence"/>
</dbReference>
<comment type="caution">
    <text evidence="3">The sequence shown here is derived from an EMBL/GenBank/DDBJ whole genome shotgun (WGS) entry which is preliminary data.</text>
</comment>
<dbReference type="SMART" id="SM01007">
    <property type="entry name" value="Aldolase_II"/>
    <property type="match status" value="1"/>
</dbReference>
<name>A0A939EGS3_9HYPH</name>
<reference evidence="3" key="1">
    <citation type="submission" date="2020-12" db="EMBL/GenBank/DDBJ databases">
        <title>Oil enriched cultivation method for isolating marine PHA-producing bacteria.</title>
        <authorList>
            <person name="Zheng W."/>
            <person name="Yu S."/>
            <person name="Huang Y."/>
        </authorList>
    </citation>
    <scope>NUCLEOTIDE SEQUENCE</scope>
    <source>
        <strain evidence="3">SY-2-12</strain>
    </source>
</reference>
<evidence type="ECO:0000313" key="4">
    <source>
        <dbReference type="Proteomes" id="UP000664096"/>
    </source>
</evidence>
<evidence type="ECO:0000313" key="3">
    <source>
        <dbReference type="EMBL" id="MBN9672456.1"/>
    </source>
</evidence>
<dbReference type="PANTHER" id="PTHR10672:SF3">
    <property type="entry name" value="PROTEIN HU-LI TAI SHAO"/>
    <property type="match status" value="1"/>
</dbReference>
<organism evidence="3 4">
    <name type="scientific">Roseibium aggregatum</name>
    <dbReference type="NCBI Taxonomy" id="187304"/>
    <lineage>
        <taxon>Bacteria</taxon>
        <taxon>Pseudomonadati</taxon>
        <taxon>Pseudomonadota</taxon>
        <taxon>Alphaproteobacteria</taxon>
        <taxon>Hyphomicrobiales</taxon>
        <taxon>Stappiaceae</taxon>
        <taxon>Roseibium</taxon>
    </lineage>
</organism>
<dbReference type="SUPFAM" id="SSF53639">
    <property type="entry name" value="AraD/HMP-PK domain-like"/>
    <property type="match status" value="1"/>
</dbReference>
<protein>
    <submittedName>
        <fullName evidence="3">Class II aldolase/adducin family protein</fullName>
    </submittedName>
</protein>
<evidence type="ECO:0000256" key="1">
    <source>
        <dbReference type="ARBA" id="ARBA00037961"/>
    </source>
</evidence>
<dbReference type="Pfam" id="PF00596">
    <property type="entry name" value="Aldolase_II"/>
    <property type="match status" value="1"/>
</dbReference>
<dbReference type="GO" id="GO:0051015">
    <property type="term" value="F:actin filament binding"/>
    <property type="evidence" value="ECO:0007669"/>
    <property type="project" value="TreeGrafter"/>
</dbReference>
<dbReference type="NCBIfam" id="NF005451">
    <property type="entry name" value="PRK07044.1"/>
    <property type="match status" value="1"/>
</dbReference>
<feature type="domain" description="Class II aldolase/adducin N-terminal" evidence="2">
    <location>
        <begin position="10"/>
        <end position="190"/>
    </location>
</feature>
<gene>
    <name evidence="3" type="ORF">JF539_19030</name>
</gene>
<dbReference type="AlphaFoldDB" id="A0A939EGS3"/>
<dbReference type="Gene3D" id="3.40.225.10">
    <property type="entry name" value="Class II aldolase/adducin N-terminal domain"/>
    <property type="match status" value="1"/>
</dbReference>
<dbReference type="InterPro" id="IPR036409">
    <property type="entry name" value="Aldolase_II/adducin_N_sf"/>
</dbReference>
<proteinExistence type="inferred from homology"/>
<evidence type="ECO:0000259" key="2">
    <source>
        <dbReference type="SMART" id="SM01007"/>
    </source>
</evidence>
<sequence length="244" mass="27336">MSKAEYETRVELAACYRLAAHYKMTDVIYTHITARVPGEPGRFLINPYGYLWEEITASSLVKIDVDGNKVDDSPNRVNPAGFTIHSAVHMTRHDAAWVMHTHTRAGVAVASLADGLLPLNQIALQFYGRTGYHDYEGIALDLDERERIVTSLGANPALILRNHGLLTVGESAGQMFSNMFYLNRACEIQESTLAMGRPVLEVEEKLARHVTEQYDKMAVDDGDLVLEWDAQMRIADRLDPGFRD</sequence>
<dbReference type="PANTHER" id="PTHR10672">
    <property type="entry name" value="ADDUCIN"/>
    <property type="match status" value="1"/>
</dbReference>
<dbReference type="InterPro" id="IPR051017">
    <property type="entry name" value="Aldolase-II_Adducin_sf"/>
</dbReference>
<comment type="similarity">
    <text evidence="1">Belongs to the aldolase class II family.</text>
</comment>
<dbReference type="InterPro" id="IPR001303">
    <property type="entry name" value="Aldolase_II/adducin_N"/>
</dbReference>